<keyword evidence="2 3" id="KW-0378">Hydrolase</keyword>
<dbReference type="EMBL" id="WMET01000001">
    <property type="protein sequence ID" value="MYL19214.1"/>
    <property type="molecule type" value="Genomic_DNA"/>
</dbReference>
<name>A0A845E0H7_9BACI</name>
<dbReference type="HAMAP" id="MF_01440">
    <property type="entry name" value="CheD"/>
    <property type="match status" value="1"/>
</dbReference>
<gene>
    <name evidence="3" type="primary">cheD</name>
    <name evidence="4" type="ORF">GLW04_04880</name>
</gene>
<dbReference type="InterPro" id="IPR011324">
    <property type="entry name" value="Cytotoxic_necrot_fac-like_cat"/>
</dbReference>
<sequence length="184" mass="19618">MCCTWNECMDNSSGGLEQTQPEGLQKKYVKVGIGQMAAAGRETVLKTTGLGSCVGVILYDGKGAAGMIHIMLPEVHTAVHGCVNRWKYADPAVDDLVAHLIDKGCCPGNLKAKIAGGAHMLSVKVRSRLIRIGERNVRAVKHRLSSHGIPVIAEDTGGRNGRSILFNVETSQMIIKTGGGELQL</sequence>
<dbReference type="PANTHER" id="PTHR35147">
    <property type="entry name" value="CHEMORECEPTOR GLUTAMINE DEAMIDASE CHED-RELATED"/>
    <property type="match status" value="1"/>
</dbReference>
<comment type="catalytic activity">
    <reaction evidence="3">
        <text>L-glutaminyl-[protein] + H2O = L-glutamyl-[protein] + NH4(+)</text>
        <dbReference type="Rhea" id="RHEA:16441"/>
        <dbReference type="Rhea" id="RHEA-COMP:10207"/>
        <dbReference type="Rhea" id="RHEA-COMP:10208"/>
        <dbReference type="ChEBI" id="CHEBI:15377"/>
        <dbReference type="ChEBI" id="CHEBI:28938"/>
        <dbReference type="ChEBI" id="CHEBI:29973"/>
        <dbReference type="ChEBI" id="CHEBI:30011"/>
        <dbReference type="EC" id="3.5.1.44"/>
    </reaction>
</comment>
<dbReference type="PANTHER" id="PTHR35147:SF1">
    <property type="entry name" value="CHEMORECEPTOR GLUTAMINE DEAMIDASE CHED-RELATED"/>
    <property type="match status" value="1"/>
</dbReference>
<proteinExistence type="inferred from homology"/>
<dbReference type="Gene3D" id="3.30.1330.200">
    <property type="match status" value="1"/>
</dbReference>
<comment type="caution">
    <text evidence="4">The sequence shown here is derived from an EMBL/GenBank/DDBJ whole genome shotgun (WGS) entry which is preliminary data.</text>
</comment>
<dbReference type="GO" id="GO:0050568">
    <property type="term" value="F:protein-glutamine glutaminase activity"/>
    <property type="evidence" value="ECO:0007669"/>
    <property type="project" value="UniProtKB-UniRule"/>
</dbReference>
<reference evidence="4 5" key="1">
    <citation type="submission" date="2019-11" db="EMBL/GenBank/DDBJ databases">
        <title>Genome sequences of 17 halophilic strains isolated from different environments.</title>
        <authorList>
            <person name="Furrow R.E."/>
        </authorList>
    </citation>
    <scope>NUCLEOTIDE SEQUENCE [LARGE SCALE GENOMIC DNA]</scope>
    <source>
        <strain evidence="4 5">22511_23_Filter</strain>
    </source>
</reference>
<dbReference type="InterPro" id="IPR038592">
    <property type="entry name" value="CheD-like_sf"/>
</dbReference>
<accession>A0A845E0H7</accession>
<comment type="similarity">
    <text evidence="3">Belongs to the CheD family.</text>
</comment>
<dbReference type="AlphaFoldDB" id="A0A845E0H7"/>
<protein>
    <recommendedName>
        <fullName evidence="3">Probable chemoreceptor glutamine deamidase CheD</fullName>
        <ecNumber evidence="3">3.5.1.44</ecNumber>
    </recommendedName>
</protein>
<evidence type="ECO:0000313" key="5">
    <source>
        <dbReference type="Proteomes" id="UP000460949"/>
    </source>
</evidence>
<dbReference type="Pfam" id="PF03975">
    <property type="entry name" value="CheD"/>
    <property type="match status" value="1"/>
</dbReference>
<keyword evidence="1 3" id="KW-0145">Chemotaxis</keyword>
<dbReference type="SUPFAM" id="SSF64438">
    <property type="entry name" value="CNF1/YfiH-like putative cysteine hydrolases"/>
    <property type="match status" value="1"/>
</dbReference>
<dbReference type="InterPro" id="IPR005659">
    <property type="entry name" value="Chemorcpt_Glu_NH3ase_CheD"/>
</dbReference>
<organism evidence="4 5">
    <name type="scientific">Halobacillus litoralis</name>
    <dbReference type="NCBI Taxonomy" id="45668"/>
    <lineage>
        <taxon>Bacteria</taxon>
        <taxon>Bacillati</taxon>
        <taxon>Bacillota</taxon>
        <taxon>Bacilli</taxon>
        <taxon>Bacillales</taxon>
        <taxon>Bacillaceae</taxon>
        <taxon>Halobacillus</taxon>
    </lineage>
</organism>
<dbReference type="Proteomes" id="UP000460949">
    <property type="component" value="Unassembled WGS sequence"/>
</dbReference>
<comment type="function">
    <text evidence="3">Probably deamidates glutamine residues to glutamate on methyl-accepting chemotaxis receptors (MCPs), playing an important role in chemotaxis.</text>
</comment>
<evidence type="ECO:0000313" key="4">
    <source>
        <dbReference type="EMBL" id="MYL19214.1"/>
    </source>
</evidence>
<dbReference type="CDD" id="cd16352">
    <property type="entry name" value="CheD"/>
    <property type="match status" value="1"/>
</dbReference>
<evidence type="ECO:0000256" key="3">
    <source>
        <dbReference type="HAMAP-Rule" id="MF_01440"/>
    </source>
</evidence>
<dbReference type="EC" id="3.5.1.44" evidence="3"/>
<evidence type="ECO:0000256" key="2">
    <source>
        <dbReference type="ARBA" id="ARBA00022801"/>
    </source>
</evidence>
<dbReference type="GO" id="GO:0006935">
    <property type="term" value="P:chemotaxis"/>
    <property type="evidence" value="ECO:0007669"/>
    <property type="project" value="UniProtKB-UniRule"/>
</dbReference>
<evidence type="ECO:0000256" key="1">
    <source>
        <dbReference type="ARBA" id="ARBA00022500"/>
    </source>
</evidence>